<dbReference type="STRING" id="287098.SAMN05421665_2924"/>
<organism evidence="2 3">
    <name type="scientific">Yoonia rosea</name>
    <dbReference type="NCBI Taxonomy" id="287098"/>
    <lineage>
        <taxon>Bacteria</taxon>
        <taxon>Pseudomonadati</taxon>
        <taxon>Pseudomonadota</taxon>
        <taxon>Alphaproteobacteria</taxon>
        <taxon>Rhodobacterales</taxon>
        <taxon>Paracoccaceae</taxon>
        <taxon>Yoonia</taxon>
    </lineage>
</organism>
<dbReference type="SMART" id="SM00332">
    <property type="entry name" value="PP2Cc"/>
    <property type="match status" value="1"/>
</dbReference>
<dbReference type="InterPro" id="IPR001932">
    <property type="entry name" value="PPM-type_phosphatase-like_dom"/>
</dbReference>
<protein>
    <submittedName>
        <fullName evidence="2">Protein phosphatase</fullName>
    </submittedName>
</protein>
<gene>
    <name evidence="2" type="ORF">SAMN05421665_2924</name>
</gene>
<accession>A0A1R3XEW0</accession>
<dbReference type="Pfam" id="PF13672">
    <property type="entry name" value="PP2C_2"/>
    <property type="match status" value="1"/>
</dbReference>
<dbReference type="InterPro" id="IPR036457">
    <property type="entry name" value="PPM-type-like_dom_sf"/>
</dbReference>
<dbReference type="PROSITE" id="PS51746">
    <property type="entry name" value="PPM_2"/>
    <property type="match status" value="1"/>
</dbReference>
<dbReference type="AlphaFoldDB" id="A0A1R3XEW0"/>
<evidence type="ECO:0000313" key="3">
    <source>
        <dbReference type="Proteomes" id="UP000186997"/>
    </source>
</evidence>
<dbReference type="SMART" id="SM00331">
    <property type="entry name" value="PP2C_SIG"/>
    <property type="match status" value="1"/>
</dbReference>
<dbReference type="Gene3D" id="3.60.40.10">
    <property type="entry name" value="PPM-type phosphatase domain"/>
    <property type="match status" value="1"/>
</dbReference>
<feature type="domain" description="PPM-type phosphatase" evidence="1">
    <location>
        <begin position="2"/>
        <end position="237"/>
    </location>
</feature>
<keyword evidence="3" id="KW-1185">Reference proteome</keyword>
<dbReference type="Proteomes" id="UP000186997">
    <property type="component" value="Unassembled WGS sequence"/>
</dbReference>
<dbReference type="CDD" id="cd00143">
    <property type="entry name" value="PP2Cc"/>
    <property type="match status" value="1"/>
</dbReference>
<proteinExistence type="predicted"/>
<evidence type="ECO:0000313" key="2">
    <source>
        <dbReference type="EMBL" id="SIT89312.1"/>
    </source>
</evidence>
<reference evidence="3" key="1">
    <citation type="submission" date="2017-01" db="EMBL/GenBank/DDBJ databases">
        <authorList>
            <person name="Varghese N."/>
            <person name="Submissions S."/>
        </authorList>
    </citation>
    <scope>NUCLEOTIDE SEQUENCE [LARGE SCALE GENOMIC DNA]</scope>
    <source>
        <strain evidence="3">DSM 29591</strain>
    </source>
</reference>
<evidence type="ECO:0000259" key="1">
    <source>
        <dbReference type="PROSITE" id="PS51746"/>
    </source>
</evidence>
<dbReference type="EMBL" id="FTPR01000002">
    <property type="protein sequence ID" value="SIT89312.1"/>
    <property type="molecule type" value="Genomic_DNA"/>
</dbReference>
<name>A0A1R3XEW0_9RHOB</name>
<dbReference type="SUPFAM" id="SSF81606">
    <property type="entry name" value="PP2C-like"/>
    <property type="match status" value="1"/>
</dbReference>
<sequence length="237" mass="26644">MSLRLASLSEVGPRKINEDRLDFWESDDGDLFVAVADGLGGMGSGDIASEFIIRRLRTEFSSADFSDAGLRSLGQTLHMELIKLQQERPSLDKMATTLSAGRFSNGRFRGLHCGDSRIAVARGDGVIRLTTDQTEGQRLYEAGKLTKQEYRHYPRNHILESALGAEKQPIFQTVDFDFIRGDKFYFSTDGVHDHVKLQELRNIGRRSNDPEEAIVAVKDLMTKRKPTDNYSLVVVFT</sequence>